<dbReference type="InterPro" id="IPR050417">
    <property type="entry name" value="Sugar_Epim/Isomerase"/>
</dbReference>
<dbReference type="Gene3D" id="3.20.20.150">
    <property type="entry name" value="Divalent-metal-dependent TIM barrel enzymes"/>
    <property type="match status" value="1"/>
</dbReference>
<evidence type="ECO:0000256" key="3">
    <source>
        <dbReference type="SAM" id="Phobius"/>
    </source>
</evidence>
<feature type="transmembrane region" description="Helical" evidence="3">
    <location>
        <begin position="87"/>
        <end position="109"/>
    </location>
</feature>
<comment type="caution">
    <text evidence="5">The sequence shown here is derived from an EMBL/GenBank/DDBJ whole genome shotgun (WGS) entry which is preliminary data.</text>
</comment>
<keyword evidence="6" id="KW-1185">Reference proteome</keyword>
<reference evidence="6" key="1">
    <citation type="journal article" date="2019" name="Int. J. Syst. Evol. Microbiol.">
        <title>The Global Catalogue of Microorganisms (GCM) 10K type strain sequencing project: providing services to taxonomists for standard genome sequencing and annotation.</title>
        <authorList>
            <consortium name="The Broad Institute Genomics Platform"/>
            <consortium name="The Broad Institute Genome Sequencing Center for Infectious Disease"/>
            <person name="Wu L."/>
            <person name="Ma J."/>
        </authorList>
    </citation>
    <scope>NUCLEOTIDE SEQUENCE [LARGE SCALE GENOMIC DNA]</scope>
    <source>
        <strain evidence="6">CCUG 54523</strain>
    </source>
</reference>
<dbReference type="PANTHER" id="PTHR43489">
    <property type="entry name" value="ISOMERASE"/>
    <property type="match status" value="1"/>
</dbReference>
<evidence type="ECO:0000313" key="5">
    <source>
        <dbReference type="EMBL" id="MFD0790361.1"/>
    </source>
</evidence>
<evidence type="ECO:0000256" key="2">
    <source>
        <dbReference type="ARBA" id="ARBA00023277"/>
    </source>
</evidence>
<keyword evidence="3" id="KW-1133">Transmembrane helix</keyword>
<dbReference type="EMBL" id="JBHTII010000001">
    <property type="protein sequence ID" value="MFD0790361.1"/>
    <property type="molecule type" value="Genomic_DNA"/>
</dbReference>
<dbReference type="InterPro" id="IPR036237">
    <property type="entry name" value="Xyl_isomerase-like_sf"/>
</dbReference>
<dbReference type="PANTHER" id="PTHR43489:SF7">
    <property type="entry name" value="3-DEHYDRO-D-GULOSIDE 4-EPIMERASE-RELATED"/>
    <property type="match status" value="1"/>
</dbReference>
<proteinExistence type="predicted"/>
<keyword evidence="2" id="KW-0119">Carbohydrate metabolism</keyword>
<evidence type="ECO:0000259" key="4">
    <source>
        <dbReference type="Pfam" id="PF01261"/>
    </source>
</evidence>
<name>A0ABW3AHA3_9MICO</name>
<dbReference type="Proteomes" id="UP001597055">
    <property type="component" value="Unassembled WGS sequence"/>
</dbReference>
<dbReference type="Pfam" id="PF01261">
    <property type="entry name" value="AP_endonuc_2"/>
    <property type="match status" value="1"/>
</dbReference>
<dbReference type="InterPro" id="IPR013022">
    <property type="entry name" value="Xyl_isomerase-like_TIM-brl"/>
</dbReference>
<keyword evidence="3" id="KW-0812">Transmembrane</keyword>
<sequence length="270" mass="28928">MVHRLAAQEHLLEGNSLVEKYEFALSVGFHGVELLGRGDGEFAARSAEIAAARSAGVVMPATTVIMDHFIGDFDADKRKDAREQIKMILAGTVAAGGFGVVTPHAFGLFSRALPPFVPPRSVDDSRALLVESLRELADYAEPLGATVLLEPLNRFEDYVVNRLADAVSIAAEVDSPSLAVIADTFHMSIEEPSIGDSIRAAGGWIRHVQLGDSNRLEPGAGHFDWEEALGAFADIGYDGWYVMECGLSGPPREVLPGVADLFARGGKRIS</sequence>
<protein>
    <submittedName>
        <fullName evidence="5">Sugar phosphate isomerase/epimerase family protein</fullName>
    </submittedName>
</protein>
<dbReference type="SUPFAM" id="SSF51658">
    <property type="entry name" value="Xylose isomerase-like"/>
    <property type="match status" value="1"/>
</dbReference>
<dbReference type="GO" id="GO:0016853">
    <property type="term" value="F:isomerase activity"/>
    <property type="evidence" value="ECO:0007669"/>
    <property type="project" value="UniProtKB-KW"/>
</dbReference>
<evidence type="ECO:0000313" key="6">
    <source>
        <dbReference type="Proteomes" id="UP001597055"/>
    </source>
</evidence>
<gene>
    <name evidence="5" type="ORF">ACFQ0P_08125</name>
</gene>
<organism evidence="5 6">
    <name type="scientific">Microbacterium insulae</name>
    <dbReference type="NCBI Taxonomy" id="483014"/>
    <lineage>
        <taxon>Bacteria</taxon>
        <taxon>Bacillati</taxon>
        <taxon>Actinomycetota</taxon>
        <taxon>Actinomycetes</taxon>
        <taxon>Micrococcales</taxon>
        <taxon>Microbacteriaceae</taxon>
        <taxon>Microbacterium</taxon>
    </lineage>
</organism>
<feature type="domain" description="Xylose isomerase-like TIM barrel" evidence="4">
    <location>
        <begin position="23"/>
        <end position="246"/>
    </location>
</feature>
<accession>A0ABW3AHA3</accession>
<keyword evidence="1 5" id="KW-0413">Isomerase</keyword>
<keyword evidence="3" id="KW-0472">Membrane</keyword>
<evidence type="ECO:0000256" key="1">
    <source>
        <dbReference type="ARBA" id="ARBA00023235"/>
    </source>
</evidence>
<dbReference type="RefSeq" id="WP_204978149.1">
    <property type="nucleotide sequence ID" value="NZ_JBHTII010000001.1"/>
</dbReference>